<proteinExistence type="predicted"/>
<dbReference type="eggNOG" id="ENOG502T2BJ">
    <property type="taxonomic scope" value="Eukaryota"/>
</dbReference>
<dbReference type="SUPFAM" id="SSF52047">
    <property type="entry name" value="RNI-like"/>
    <property type="match status" value="1"/>
</dbReference>
<reference evidence="2 3" key="1">
    <citation type="journal article" date="2013" name="Proc. Natl. Acad. Sci. U.S.A.">
        <title>Genome of an arbuscular mycorrhizal fungus provides insight into the oldest plant symbiosis.</title>
        <authorList>
            <person name="Tisserant E."/>
            <person name="Malbreil M."/>
            <person name="Kuo A."/>
            <person name="Kohler A."/>
            <person name="Symeonidi A."/>
            <person name="Balestrini R."/>
            <person name="Charron P."/>
            <person name="Duensing N."/>
            <person name="Frei Dit Frey N."/>
            <person name="Gianinazzi-Pearson V."/>
            <person name="Gilbert L.B."/>
            <person name="Handa Y."/>
            <person name="Herr J.R."/>
            <person name="Hijri M."/>
            <person name="Koul R."/>
            <person name="Kawaguchi M."/>
            <person name="Krajinski F."/>
            <person name="Lammers P.J."/>
            <person name="Masclaux F.G."/>
            <person name="Murat C."/>
            <person name="Morin E."/>
            <person name="Ndikumana S."/>
            <person name="Pagni M."/>
            <person name="Petitpierre D."/>
            <person name="Requena N."/>
            <person name="Rosikiewicz P."/>
            <person name="Riley R."/>
            <person name="Saito K."/>
            <person name="San Clemente H."/>
            <person name="Shapiro H."/>
            <person name="van Tuinen D."/>
            <person name="Becard G."/>
            <person name="Bonfante P."/>
            <person name="Paszkowski U."/>
            <person name="Shachar-Hill Y.Y."/>
            <person name="Tuskan G.A."/>
            <person name="Young P.W."/>
            <person name="Sanders I.R."/>
            <person name="Henrissat B."/>
            <person name="Rensing S.A."/>
            <person name="Grigoriev I.V."/>
            <person name="Corradi N."/>
            <person name="Roux C."/>
            <person name="Martin F."/>
        </authorList>
    </citation>
    <scope>NUCLEOTIDE SEQUENCE [LARGE SCALE GENOMIC DNA]</scope>
    <source>
        <strain evidence="3">DAOM 181602 / DAOM 197198 / MUCL 43194</strain>
        <strain evidence="2">DAOM 197198</strain>
    </source>
</reference>
<protein>
    <recommendedName>
        <fullName evidence="4">F-box domain-containing protein</fullName>
    </recommendedName>
</protein>
<keyword evidence="3" id="KW-1185">Reference proteome</keyword>
<sequence length="534" mass="62344">MAASFLISDCLETIFSTLLVKNPINYTYCYISTKDIYSCTLVSKHWCKISTPYLYAYPFHYFAYSKSHWNYYYEENPSYYKLIRTLLSCIPKSEIEQILISNSFNIQKLLPSYISATFNYIAFIHGIIFDKILLNINSEKVTDNQKIWLPPYIIINDFQFSEISIPIMKYFVEYLCKHCDNLTTLDFPFAISNDDLSDNIINLLTFNYDNGINKLTNLKELSCVYNEVFNEDINKDSGKLPKDIYLALSNNICNLNLLYNESMGPPFANSLSKFISLQKNLQYIILSETKYSSIFCDYFAPYKYNVSFNSLSTQSKSLQVLDFRYFDFSGINEEALNSLFLLKNIKKLKLNNCKIYYNLNYWAKNLTKLEVLEFYDNDISLNSAKFLTQLFQSSPNTLTKLILNYNKINAKHSSKLTQQIPLYLHSLIHLELRIITIDQLINIFKSCIELTYLNVALSGKKNFKDLGKFIPKSLQKIRFGNLLFKSNELKFFLEECVNNDSKLKYIEIVNCAIKDKYFDVVKEFDVKLIKVSTS</sequence>
<evidence type="ECO:0000313" key="1">
    <source>
        <dbReference type="EMBL" id="ESA18382.1"/>
    </source>
</evidence>
<evidence type="ECO:0000313" key="2">
    <source>
        <dbReference type="EMBL" id="POG76065.1"/>
    </source>
</evidence>
<accession>U9UFD2</accession>
<dbReference type="EMBL" id="AUPC02000054">
    <property type="protein sequence ID" value="POG76065.1"/>
    <property type="molecule type" value="Genomic_DNA"/>
</dbReference>
<evidence type="ECO:0008006" key="4">
    <source>
        <dbReference type="Google" id="ProtNLM"/>
    </source>
</evidence>
<dbReference type="Gene3D" id="3.80.10.10">
    <property type="entry name" value="Ribonuclease Inhibitor"/>
    <property type="match status" value="1"/>
</dbReference>
<evidence type="ECO:0000313" key="3">
    <source>
        <dbReference type="Proteomes" id="UP000018888"/>
    </source>
</evidence>
<dbReference type="HOGENOM" id="CLU_040339_0_0_1"/>
<gene>
    <name evidence="2" type="ORF">GLOIN_2v1769493</name>
    <name evidence="1" type="ORF">GLOINDRAFT_20760</name>
</gene>
<organism evidence="1">
    <name type="scientific">Rhizophagus irregularis (strain DAOM 181602 / DAOM 197198 / MUCL 43194)</name>
    <name type="common">Arbuscular mycorrhizal fungus</name>
    <name type="synonym">Glomus intraradices</name>
    <dbReference type="NCBI Taxonomy" id="747089"/>
    <lineage>
        <taxon>Eukaryota</taxon>
        <taxon>Fungi</taxon>
        <taxon>Fungi incertae sedis</taxon>
        <taxon>Mucoromycota</taxon>
        <taxon>Glomeromycotina</taxon>
        <taxon>Glomeromycetes</taxon>
        <taxon>Glomerales</taxon>
        <taxon>Glomeraceae</taxon>
        <taxon>Rhizophagus</taxon>
    </lineage>
</organism>
<reference evidence="1" key="2">
    <citation type="submission" date="2013-07" db="EMBL/GenBank/DDBJ databases">
        <title>The genome of an arbuscular mycorrhizal fungus provides insights into the evolution of the oldest plant symbiosis.</title>
        <authorList>
            <consortium name="DOE Joint Genome Institute"/>
            <person name="Tisserant E."/>
            <person name="Malbreil M."/>
            <person name="Kuo A."/>
            <person name="Kohler A."/>
            <person name="Symeonidi A."/>
            <person name="Balestrini R."/>
            <person name="Charron P."/>
            <person name="Duensing N."/>
            <person name="Frei-dit-Frey N."/>
            <person name="Gianinazzi-Pearson V."/>
            <person name="Gilbert B."/>
            <person name="Handa Y."/>
            <person name="Hijri M."/>
            <person name="Kaul R."/>
            <person name="Kawaguchi M."/>
            <person name="Krajinski F."/>
            <person name="Lammers P."/>
            <person name="Lapierre D."/>
            <person name="Masclaux F.G."/>
            <person name="Murat C."/>
            <person name="Morin E."/>
            <person name="Ndikumana S."/>
            <person name="Pagni M."/>
            <person name="Petitpierre D."/>
            <person name="Requena N."/>
            <person name="Rosikiewicz P."/>
            <person name="Riley R."/>
            <person name="Saito K."/>
            <person name="San Clemente H."/>
            <person name="Shapiro H."/>
            <person name="van Tuinen D."/>
            <person name="Becard G."/>
            <person name="Bonfante P."/>
            <person name="Paszkowski U."/>
            <person name="Shachar-Hill Y."/>
            <person name="Young J.P."/>
            <person name="Sanders I.R."/>
            <person name="Henrissat B."/>
            <person name="Rensing S.A."/>
            <person name="Grigoriev I.V."/>
            <person name="Corradi N."/>
            <person name="Roux C."/>
            <person name="Martin F."/>
        </authorList>
    </citation>
    <scope>NUCLEOTIDE SEQUENCE</scope>
    <source>
        <strain evidence="1">DAOM 197198</strain>
    </source>
</reference>
<reference evidence="2 3" key="3">
    <citation type="journal article" date="2018" name="New Phytol.">
        <title>High intraspecific genome diversity in the model arbuscular mycorrhizal symbiont Rhizophagus irregularis.</title>
        <authorList>
            <person name="Chen E.C.H."/>
            <person name="Morin E."/>
            <person name="Beaudet D."/>
            <person name="Noel J."/>
            <person name="Yildirir G."/>
            <person name="Ndikumana S."/>
            <person name="Charron P."/>
            <person name="St-Onge C."/>
            <person name="Giorgi J."/>
            <person name="Kruger M."/>
            <person name="Marton T."/>
            <person name="Ropars J."/>
            <person name="Grigoriev I.V."/>
            <person name="Hainaut M."/>
            <person name="Henrissat B."/>
            <person name="Roux C."/>
            <person name="Martin F."/>
            <person name="Corradi N."/>
        </authorList>
    </citation>
    <scope>NUCLEOTIDE SEQUENCE [LARGE SCALE GENOMIC DNA]</scope>
    <source>
        <strain evidence="3">DAOM 181602 / DAOM 197198 / MUCL 43194</strain>
        <strain evidence="2">DAOM 197198</strain>
    </source>
</reference>
<dbReference type="InterPro" id="IPR032675">
    <property type="entry name" value="LRR_dom_sf"/>
</dbReference>
<name>U9UFD2_RHIID</name>
<dbReference type="Proteomes" id="UP000018888">
    <property type="component" value="Unassembled WGS sequence"/>
</dbReference>
<dbReference type="VEuPathDB" id="FungiDB:RhiirFUN_025531"/>
<dbReference type="AlphaFoldDB" id="U9UFD2"/>
<dbReference type="EMBL" id="KI279269">
    <property type="protein sequence ID" value="ESA18382.1"/>
    <property type="molecule type" value="Genomic_DNA"/>
</dbReference>